<dbReference type="EMBL" id="BLKW01000002">
    <property type="protein sequence ID" value="GFG72753.1"/>
    <property type="molecule type" value="Genomic_DNA"/>
</dbReference>
<proteinExistence type="predicted"/>
<evidence type="ECO:0000313" key="3">
    <source>
        <dbReference type="Proteomes" id="UP000465361"/>
    </source>
</evidence>
<comment type="caution">
    <text evidence="2">The sequence shown here is derived from an EMBL/GenBank/DDBJ whole genome shotgun (WGS) entry which is preliminary data.</text>
</comment>
<gene>
    <name evidence="2" type="ORF">MBOT_01180</name>
</gene>
<keyword evidence="3" id="KW-1185">Reference proteome</keyword>
<dbReference type="AlphaFoldDB" id="A0A7I9XRX9"/>
<accession>A0A7I9XRX9</accession>
<feature type="region of interest" description="Disordered" evidence="1">
    <location>
        <begin position="119"/>
        <end position="170"/>
    </location>
</feature>
<sequence length="170" mass="18286">MLCGGSGRSSAKVRHDLDVGTRSIRIVKQIHHIAGCQAGALDAGITDMITTLARLTPNRVSRLAFHATAFYSTNRKLAGLLVSREGCPYAGQASQVHPEFGGQAARPVIETGRLVAHVAAEESPPHRSDTGRAVTPTRHNRHHQPASNRLPAAPPGRAKNRNQDALKIFR</sequence>
<organism evidence="2 3">
    <name type="scientific">Mycobacterium botniense</name>
    <dbReference type="NCBI Taxonomy" id="84962"/>
    <lineage>
        <taxon>Bacteria</taxon>
        <taxon>Bacillati</taxon>
        <taxon>Actinomycetota</taxon>
        <taxon>Actinomycetes</taxon>
        <taxon>Mycobacteriales</taxon>
        <taxon>Mycobacteriaceae</taxon>
        <taxon>Mycobacterium</taxon>
    </lineage>
</organism>
<feature type="compositionally biased region" description="Basic and acidic residues" evidence="1">
    <location>
        <begin position="119"/>
        <end position="130"/>
    </location>
</feature>
<reference evidence="2 3" key="1">
    <citation type="journal article" date="2019" name="Emerg. Microbes Infect.">
        <title>Comprehensive subspecies identification of 175 nontuberculous mycobacteria species based on 7547 genomic profiles.</title>
        <authorList>
            <person name="Matsumoto Y."/>
            <person name="Kinjo T."/>
            <person name="Motooka D."/>
            <person name="Nabeya D."/>
            <person name="Jung N."/>
            <person name="Uechi K."/>
            <person name="Horii T."/>
            <person name="Iida T."/>
            <person name="Fujita J."/>
            <person name="Nakamura S."/>
        </authorList>
    </citation>
    <scope>NUCLEOTIDE SEQUENCE [LARGE SCALE GENOMIC DNA]</scope>
    <source>
        <strain evidence="2 3">JCM 17322</strain>
    </source>
</reference>
<evidence type="ECO:0000313" key="2">
    <source>
        <dbReference type="EMBL" id="GFG72753.1"/>
    </source>
</evidence>
<protein>
    <submittedName>
        <fullName evidence="2">Uncharacterized protein</fullName>
    </submittedName>
</protein>
<name>A0A7I9XRX9_9MYCO</name>
<evidence type="ECO:0000256" key="1">
    <source>
        <dbReference type="SAM" id="MobiDB-lite"/>
    </source>
</evidence>
<dbReference type="Proteomes" id="UP000465361">
    <property type="component" value="Unassembled WGS sequence"/>
</dbReference>